<evidence type="ECO:0000313" key="5">
    <source>
        <dbReference type="EMBL" id="CAG2211657.1"/>
    </source>
</evidence>
<dbReference type="InterPro" id="IPR000488">
    <property type="entry name" value="Death_dom"/>
</dbReference>
<reference evidence="5" key="1">
    <citation type="submission" date="2021-03" db="EMBL/GenBank/DDBJ databases">
        <authorList>
            <person name="Bekaert M."/>
        </authorList>
    </citation>
    <scope>NUCLEOTIDE SEQUENCE</scope>
</reference>
<keyword evidence="6" id="KW-1185">Reference proteome</keyword>
<dbReference type="SUPFAM" id="SSF48403">
    <property type="entry name" value="Ankyrin repeat"/>
    <property type="match status" value="1"/>
</dbReference>
<evidence type="ECO:0000256" key="2">
    <source>
        <dbReference type="ARBA" id="ARBA00023043"/>
    </source>
</evidence>
<dbReference type="PROSITE" id="PS50088">
    <property type="entry name" value="ANK_REPEAT"/>
    <property type="match status" value="4"/>
</dbReference>
<feature type="domain" description="Death" evidence="4">
    <location>
        <begin position="360"/>
        <end position="431"/>
    </location>
</feature>
<dbReference type="PANTHER" id="PTHR24171">
    <property type="entry name" value="ANKYRIN REPEAT DOMAIN-CONTAINING PROTEIN 39-RELATED"/>
    <property type="match status" value="1"/>
</dbReference>
<dbReference type="Gene3D" id="1.10.533.10">
    <property type="entry name" value="Death Domain, Fas"/>
    <property type="match status" value="1"/>
</dbReference>
<accession>A0A8S3RXV2</accession>
<keyword evidence="1" id="KW-0677">Repeat</keyword>
<keyword evidence="2 3" id="KW-0040">ANK repeat</keyword>
<evidence type="ECO:0000259" key="4">
    <source>
        <dbReference type="PROSITE" id="PS50017"/>
    </source>
</evidence>
<dbReference type="GO" id="GO:0007165">
    <property type="term" value="P:signal transduction"/>
    <property type="evidence" value="ECO:0007669"/>
    <property type="project" value="InterPro"/>
</dbReference>
<dbReference type="PROSITE" id="PS50017">
    <property type="entry name" value="DEATH_DOMAIN"/>
    <property type="match status" value="1"/>
</dbReference>
<sequence>MYFVIKGATPLHKAAMQGSVEVTDILIRNNATVNVTDSNGATPLHKAAKQGSVEVTDILIRNNATINVTDRNVRATPLHKASKQGSVEVTDILIRNNATINVTDRNGKTPLHEAAMEGNIQLTELLIGNNADVNATDNVIGDDRYSSVFNYCLEKDVQLPWLVDGEDFQRMLSQGTFVSYENRLSLDMPMHSSVTRTSTNELANQTHTSIAKSDQQHTGSEAAGKYMSAVRNDIQTLELLNVSEDEELRIWVDDNRVNVYLTNQKSLLSISPDVAASIQECLTKNIESSLLFYHRSSGNKIKLTNVFELYTLAVGVPCGNDVCLIPVQEVNDNDFWKCDKGMIHDTRYLRYWIFNKETPRDDVLKVLSHRIGNCAMQLGIELGISFNEIERSFVKYPKDLFGLVEDILNTWKATSKVKTTHSLMMALQRANGRGVDYLYEMTK</sequence>
<dbReference type="InterPro" id="IPR002110">
    <property type="entry name" value="Ankyrin_rpt"/>
</dbReference>
<dbReference type="InterPro" id="IPR011029">
    <property type="entry name" value="DEATH-like_dom_sf"/>
</dbReference>
<dbReference type="OrthoDB" id="5955452at2759"/>
<evidence type="ECO:0000313" key="6">
    <source>
        <dbReference type="Proteomes" id="UP000683360"/>
    </source>
</evidence>
<dbReference type="SMART" id="SM00248">
    <property type="entry name" value="ANK"/>
    <property type="match status" value="4"/>
</dbReference>
<organism evidence="5 6">
    <name type="scientific">Mytilus edulis</name>
    <name type="common">Blue mussel</name>
    <dbReference type="NCBI Taxonomy" id="6550"/>
    <lineage>
        <taxon>Eukaryota</taxon>
        <taxon>Metazoa</taxon>
        <taxon>Spiralia</taxon>
        <taxon>Lophotrochozoa</taxon>
        <taxon>Mollusca</taxon>
        <taxon>Bivalvia</taxon>
        <taxon>Autobranchia</taxon>
        <taxon>Pteriomorphia</taxon>
        <taxon>Mytilida</taxon>
        <taxon>Mytiloidea</taxon>
        <taxon>Mytilidae</taxon>
        <taxon>Mytilinae</taxon>
        <taxon>Mytilus</taxon>
    </lineage>
</organism>
<dbReference type="EMBL" id="CAJPWZ010001269">
    <property type="protein sequence ID" value="CAG2211657.1"/>
    <property type="molecule type" value="Genomic_DNA"/>
</dbReference>
<feature type="repeat" description="ANK" evidence="3">
    <location>
        <begin position="106"/>
        <end position="138"/>
    </location>
</feature>
<dbReference type="PRINTS" id="PR01415">
    <property type="entry name" value="ANKYRIN"/>
</dbReference>
<evidence type="ECO:0000256" key="3">
    <source>
        <dbReference type="PROSITE-ProRule" id="PRU00023"/>
    </source>
</evidence>
<dbReference type="Gene3D" id="1.25.40.20">
    <property type="entry name" value="Ankyrin repeat-containing domain"/>
    <property type="match status" value="2"/>
</dbReference>
<feature type="repeat" description="ANK" evidence="3">
    <location>
        <begin position="39"/>
        <end position="71"/>
    </location>
</feature>
<dbReference type="AlphaFoldDB" id="A0A8S3RXV2"/>
<dbReference type="PROSITE" id="PS50297">
    <property type="entry name" value="ANK_REP_REGION"/>
    <property type="match status" value="4"/>
</dbReference>
<feature type="repeat" description="ANK" evidence="3">
    <location>
        <begin position="6"/>
        <end position="38"/>
    </location>
</feature>
<dbReference type="Pfam" id="PF12796">
    <property type="entry name" value="Ank_2"/>
    <property type="match status" value="2"/>
</dbReference>
<feature type="repeat" description="ANK" evidence="3">
    <location>
        <begin position="73"/>
        <end position="105"/>
    </location>
</feature>
<proteinExistence type="predicted"/>
<dbReference type="Proteomes" id="UP000683360">
    <property type="component" value="Unassembled WGS sequence"/>
</dbReference>
<comment type="caution">
    <text evidence="5">The sequence shown here is derived from an EMBL/GenBank/DDBJ whole genome shotgun (WGS) entry which is preliminary data.</text>
</comment>
<protein>
    <recommendedName>
        <fullName evidence="4">Death domain-containing protein</fullName>
    </recommendedName>
</protein>
<gene>
    <name evidence="5" type="ORF">MEDL_25689</name>
</gene>
<dbReference type="InterPro" id="IPR036770">
    <property type="entry name" value="Ankyrin_rpt-contain_sf"/>
</dbReference>
<name>A0A8S3RXV2_MYTED</name>
<evidence type="ECO:0000256" key="1">
    <source>
        <dbReference type="ARBA" id="ARBA00022737"/>
    </source>
</evidence>